<evidence type="ECO:0000313" key="3">
    <source>
        <dbReference type="Proteomes" id="UP000249218"/>
    </source>
</evidence>
<feature type="compositionally biased region" description="Basic and acidic residues" evidence="1">
    <location>
        <begin position="15"/>
        <end position="31"/>
    </location>
</feature>
<dbReference type="EMBL" id="KZ150308">
    <property type="protein sequence ID" value="PZC71488.1"/>
    <property type="molecule type" value="Genomic_DNA"/>
</dbReference>
<evidence type="ECO:0000256" key="1">
    <source>
        <dbReference type="SAM" id="MobiDB-lite"/>
    </source>
</evidence>
<evidence type="ECO:0000313" key="2">
    <source>
        <dbReference type="EMBL" id="PZC71488.1"/>
    </source>
</evidence>
<proteinExistence type="predicted"/>
<organism evidence="2 3">
    <name type="scientific">Helicoverpa armigera</name>
    <name type="common">Cotton bollworm</name>
    <name type="synonym">Heliothis armigera</name>
    <dbReference type="NCBI Taxonomy" id="29058"/>
    <lineage>
        <taxon>Eukaryota</taxon>
        <taxon>Metazoa</taxon>
        <taxon>Ecdysozoa</taxon>
        <taxon>Arthropoda</taxon>
        <taxon>Hexapoda</taxon>
        <taxon>Insecta</taxon>
        <taxon>Pterygota</taxon>
        <taxon>Neoptera</taxon>
        <taxon>Endopterygota</taxon>
        <taxon>Lepidoptera</taxon>
        <taxon>Glossata</taxon>
        <taxon>Ditrysia</taxon>
        <taxon>Noctuoidea</taxon>
        <taxon>Noctuidae</taxon>
        <taxon>Heliothinae</taxon>
        <taxon>Helicoverpa</taxon>
    </lineage>
</organism>
<name>A0A2W1B7L1_HELAM</name>
<keyword evidence="3" id="KW-1185">Reference proteome</keyword>
<dbReference type="AlphaFoldDB" id="A0A2W1B7L1"/>
<protein>
    <submittedName>
        <fullName evidence="2">Uncharacterized protein</fullName>
    </submittedName>
</protein>
<gene>
    <name evidence="2" type="primary">HaOG213351</name>
    <name evidence="2" type="ORF">B5X24_HaOG213351</name>
</gene>
<dbReference type="Proteomes" id="UP000249218">
    <property type="component" value="Unassembled WGS sequence"/>
</dbReference>
<sequence length="114" mass="12306">MERINNVERIGPLPEGDRRGTSGADAGRDSIRTVSGSSLNRRARVGGPENTTADHRGGEGAGEALQSRAELTHSAGSSATTTNTVNNNDRRRKWSSFIHSPSLFPKLRWGRLPV</sequence>
<reference evidence="2 3" key="1">
    <citation type="journal article" date="2017" name="BMC Biol.">
        <title>Genomic innovations, transcriptional plasticity and gene loss underlying the evolution and divergence of two highly polyphagous and invasive Helicoverpa pest species.</title>
        <authorList>
            <person name="Pearce S.L."/>
            <person name="Clarke D.F."/>
            <person name="East P.D."/>
            <person name="Elfekih S."/>
            <person name="Gordon K.H."/>
            <person name="Jermiin L.S."/>
            <person name="McGaughran A."/>
            <person name="Oakeshott J.G."/>
            <person name="Papanikolaou A."/>
            <person name="Perera O.P."/>
            <person name="Rane R.V."/>
            <person name="Richards S."/>
            <person name="Tay W.T."/>
            <person name="Walsh T.K."/>
            <person name="Anderson A."/>
            <person name="Anderson C.J."/>
            <person name="Asgari S."/>
            <person name="Board P.G."/>
            <person name="Bretschneider A."/>
            <person name="Campbell P.M."/>
            <person name="Chertemps T."/>
            <person name="Christeller J.T."/>
            <person name="Coppin C.W."/>
            <person name="Downes S.J."/>
            <person name="Duan G."/>
            <person name="Farnsworth C.A."/>
            <person name="Good R.T."/>
            <person name="Han L.B."/>
            <person name="Han Y.C."/>
            <person name="Hatje K."/>
            <person name="Horne I."/>
            <person name="Huang Y.P."/>
            <person name="Hughes D.S."/>
            <person name="Jacquin-Joly E."/>
            <person name="James W."/>
            <person name="Jhangiani S."/>
            <person name="Kollmar M."/>
            <person name="Kuwar S.S."/>
            <person name="Li S."/>
            <person name="Liu N.Y."/>
            <person name="Maibeche M.T."/>
            <person name="Miller J.R."/>
            <person name="Montagne N."/>
            <person name="Perry T."/>
            <person name="Qu J."/>
            <person name="Song S.V."/>
            <person name="Sutton G.G."/>
            <person name="Vogel H."/>
            <person name="Walenz B.P."/>
            <person name="Xu W."/>
            <person name="Zhang H.J."/>
            <person name="Zou Z."/>
            <person name="Batterham P."/>
            <person name="Edwards O.R."/>
            <person name="Feyereisen R."/>
            <person name="Gibbs R.A."/>
            <person name="Heckel D.G."/>
            <person name="McGrath A."/>
            <person name="Robin C."/>
            <person name="Scherer S.E."/>
            <person name="Worley K.C."/>
            <person name="Wu Y.D."/>
        </authorList>
    </citation>
    <scope>NUCLEOTIDE SEQUENCE [LARGE SCALE GENOMIC DNA]</scope>
    <source>
        <strain evidence="2">Harm_GR_Male_#8</strain>
        <tissue evidence="2">Whole organism</tissue>
    </source>
</reference>
<feature type="region of interest" description="Disordered" evidence="1">
    <location>
        <begin position="1"/>
        <end position="95"/>
    </location>
</feature>
<accession>A0A2W1B7L1</accession>